<dbReference type="Pfam" id="PF12738">
    <property type="entry name" value="PTCB-BRCT"/>
    <property type="match status" value="3"/>
</dbReference>
<reference evidence="4 5" key="1">
    <citation type="submission" date="2023-08" db="EMBL/GenBank/DDBJ databases">
        <title>Black Yeasts Isolated from many extreme environments.</title>
        <authorList>
            <person name="Coleine C."/>
            <person name="Stajich J.E."/>
            <person name="Selbmann L."/>
        </authorList>
    </citation>
    <scope>NUCLEOTIDE SEQUENCE [LARGE SCALE GENOMIC DNA]</scope>
    <source>
        <strain evidence="4 5">CCFEE 5910</strain>
    </source>
</reference>
<evidence type="ECO:0000313" key="4">
    <source>
        <dbReference type="EMBL" id="KAK5085621.1"/>
    </source>
</evidence>
<dbReference type="SUPFAM" id="SSF52113">
    <property type="entry name" value="BRCT domain"/>
    <property type="match status" value="4"/>
</dbReference>
<dbReference type="GO" id="GO:0006270">
    <property type="term" value="P:DNA replication initiation"/>
    <property type="evidence" value="ECO:0007669"/>
    <property type="project" value="TreeGrafter"/>
</dbReference>
<feature type="domain" description="BRCT" evidence="3">
    <location>
        <begin position="296"/>
        <end position="396"/>
    </location>
</feature>
<organism evidence="4 5">
    <name type="scientific">Lithohypha guttulata</name>
    <dbReference type="NCBI Taxonomy" id="1690604"/>
    <lineage>
        <taxon>Eukaryota</taxon>
        <taxon>Fungi</taxon>
        <taxon>Dikarya</taxon>
        <taxon>Ascomycota</taxon>
        <taxon>Pezizomycotina</taxon>
        <taxon>Eurotiomycetes</taxon>
        <taxon>Chaetothyriomycetidae</taxon>
        <taxon>Chaetothyriales</taxon>
        <taxon>Trichomeriaceae</taxon>
        <taxon>Lithohypha</taxon>
    </lineage>
</organism>
<evidence type="ECO:0000256" key="1">
    <source>
        <dbReference type="ARBA" id="ARBA00022737"/>
    </source>
</evidence>
<feature type="compositionally biased region" description="Basic and acidic residues" evidence="2">
    <location>
        <begin position="673"/>
        <end position="682"/>
    </location>
</feature>
<dbReference type="InterPro" id="IPR001357">
    <property type="entry name" value="BRCT_dom"/>
</dbReference>
<dbReference type="PANTHER" id="PTHR13561:SF20">
    <property type="entry name" value="DNA TOPOISOMERASE 2-BINDING PROTEIN 1"/>
    <property type="match status" value="1"/>
</dbReference>
<accession>A0AAN7YAT0</accession>
<feature type="compositionally biased region" description="Polar residues" evidence="2">
    <location>
        <begin position="536"/>
        <end position="546"/>
    </location>
</feature>
<dbReference type="GO" id="GO:0033314">
    <property type="term" value="P:mitotic DNA replication checkpoint signaling"/>
    <property type="evidence" value="ECO:0007669"/>
    <property type="project" value="TreeGrafter"/>
</dbReference>
<keyword evidence="4" id="KW-0418">Kinase</keyword>
<feature type="compositionally biased region" description="Polar residues" evidence="2">
    <location>
        <begin position="779"/>
        <end position="792"/>
    </location>
</feature>
<evidence type="ECO:0000256" key="2">
    <source>
        <dbReference type="SAM" id="MobiDB-lite"/>
    </source>
</evidence>
<feature type="region of interest" description="Disordered" evidence="2">
    <location>
        <begin position="522"/>
        <end position="550"/>
    </location>
</feature>
<dbReference type="GO" id="GO:0016301">
    <property type="term" value="F:kinase activity"/>
    <property type="evidence" value="ECO:0007669"/>
    <property type="project" value="UniProtKB-KW"/>
</dbReference>
<proteinExistence type="predicted"/>
<dbReference type="SMART" id="SM00292">
    <property type="entry name" value="BRCT"/>
    <property type="match status" value="4"/>
</dbReference>
<dbReference type="AlphaFoldDB" id="A0AAN7YAT0"/>
<dbReference type="Proteomes" id="UP001309876">
    <property type="component" value="Unassembled WGS sequence"/>
</dbReference>
<name>A0AAN7YAT0_9EURO</name>
<feature type="region of interest" description="Disordered" evidence="2">
    <location>
        <begin position="673"/>
        <end position="712"/>
    </location>
</feature>
<feature type="region of interest" description="Disordered" evidence="2">
    <location>
        <begin position="272"/>
        <end position="294"/>
    </location>
</feature>
<feature type="region of interest" description="Disordered" evidence="2">
    <location>
        <begin position="895"/>
        <end position="941"/>
    </location>
</feature>
<dbReference type="PANTHER" id="PTHR13561">
    <property type="entry name" value="DNA REPLICATION REGULATOR DPB11-RELATED"/>
    <property type="match status" value="1"/>
</dbReference>
<dbReference type="InterPro" id="IPR059215">
    <property type="entry name" value="BRCT2_TopBP1-like"/>
</dbReference>
<feature type="compositionally biased region" description="Basic and acidic residues" evidence="2">
    <location>
        <begin position="912"/>
        <end position="940"/>
    </location>
</feature>
<evidence type="ECO:0000313" key="5">
    <source>
        <dbReference type="Proteomes" id="UP001309876"/>
    </source>
</evidence>
<feature type="domain" description="BRCT" evidence="3">
    <location>
        <begin position="9"/>
        <end position="82"/>
    </location>
</feature>
<feature type="domain" description="BRCT" evidence="3">
    <location>
        <begin position="411"/>
        <end position="493"/>
    </location>
</feature>
<feature type="region of interest" description="Disordered" evidence="2">
    <location>
        <begin position="755"/>
        <end position="797"/>
    </location>
</feature>
<dbReference type="PROSITE" id="PS50172">
    <property type="entry name" value="BRCT"/>
    <property type="match status" value="4"/>
</dbReference>
<comment type="caution">
    <text evidence="4">The sequence shown here is derived from an EMBL/GenBank/DDBJ whole genome shotgun (WGS) entry which is preliminary data.</text>
</comment>
<feature type="region of interest" description="Disordered" evidence="2">
    <location>
        <begin position="185"/>
        <end position="220"/>
    </location>
</feature>
<protein>
    <submittedName>
        <fullName evidence="4">Protein kinase activating protein dpb11</fullName>
    </submittedName>
</protein>
<evidence type="ECO:0000259" key="3">
    <source>
        <dbReference type="PROSITE" id="PS50172"/>
    </source>
</evidence>
<dbReference type="InterPro" id="IPR036420">
    <property type="entry name" value="BRCT_dom_sf"/>
</dbReference>
<keyword evidence="1" id="KW-0677">Repeat</keyword>
<feature type="region of interest" description="Disordered" evidence="2">
    <location>
        <begin position="977"/>
        <end position="996"/>
    </location>
</feature>
<keyword evidence="4" id="KW-0808">Transferase</keyword>
<gene>
    <name evidence="4" type="primary">DPB11</name>
    <name evidence="4" type="ORF">LTR05_004908</name>
</gene>
<dbReference type="EMBL" id="JAVRRJ010000004">
    <property type="protein sequence ID" value="KAK5085621.1"/>
    <property type="molecule type" value="Genomic_DNA"/>
</dbReference>
<feature type="domain" description="BRCT" evidence="3">
    <location>
        <begin position="104"/>
        <end position="162"/>
    </location>
</feature>
<feature type="compositionally biased region" description="Gly residues" evidence="2">
    <location>
        <begin position="984"/>
        <end position="996"/>
    </location>
</feature>
<feature type="compositionally biased region" description="Low complexity" evidence="2">
    <location>
        <begin position="755"/>
        <end position="769"/>
    </location>
</feature>
<sequence>MVRKASKASQEKPLLGALFCCTSIAPEDRSHLAEWAEELGADHSLDLTSDVTHLLVGATDSDKYRYVARDREDVKVLLPEFLAAVRALWMEDQPIDLNALEAEYKVPTLFGLKISFTGFGDLAFRDKLAEDIVKNGGEYTGDMTRQVTHLIANAPEGKKYEYGTSWGLKIDSRDRGMQLDEKRYHPTMPPEQQGVGAWNRNPTRSPRLGKRSCQDQPEEKTIRKLRRTASARFGSQHDDVWNDIVNGRAAQPEDPADALRTSKPTAVLNDEGITTVNREDNPSAAPQPLQPRQQQTATGILAGKHFTAKGFDDRRRTILYQHLSGHGGTLHDRLSELRQEAQNEPESCFLIVPYQIESDQLKILEQYPCNVTIVTELWLEHCISVKAFTPPDDYVLGQPAGAINVPTISKLVVNASGFPQIQTLHIAKMIAKLGASYQETFTPKTTVLIIQSSNFNQTKADYAEAWRLPAVTEKWLWQLIKTGRIPAFEPYLNYGSRKPPQKPLSRKGDAQERNCVIEQQQVPEQGKELSKVAKTATDQPEKTSLSDGFEPVDIDNVEVNANIHGFNKTGRNSLKRATERNTSDDAARLVSGPLQEISANIQNKPLSSKKTKKKLFQTFDGAGESSAKEQAIPFPEAQQDEHEVVPVQVREELDWTLVEHEDVMDDNTLAAEHETNQARSEDTLAEAEAEASADSYTNAKQTKAKADTQAVDSQSRSNLIQEFLAVKAAAAARTAAEAENRPSSGNSNKKLLSRALSNVSNSSRRSGNNEQQDKEDFRQSLSRASSVNSMNTDGLGMPLSMMSRIPSNLKKSPVKVKNSFSLKGNAARNSDAGPLKLAGQTSKKGMTEAEFAAALTTFSTSQIPKPPSPSQQIAGLTYADTDEAATLKASLAQKRKERARLGQQDGDASPELSREESEEKRQSAWKEKMKGRTKHEDLNGWDKVGGFSVSGLLDDESIVGGGRRTRGREKALRKVLEDEKGEGEIGAGTWGRGVLE</sequence>
<dbReference type="GO" id="GO:0007095">
    <property type="term" value="P:mitotic G2 DNA damage checkpoint signaling"/>
    <property type="evidence" value="ECO:0007669"/>
    <property type="project" value="TreeGrafter"/>
</dbReference>
<dbReference type="Gene3D" id="3.40.50.10190">
    <property type="entry name" value="BRCT domain"/>
    <property type="match status" value="4"/>
</dbReference>
<dbReference type="CDD" id="cd17731">
    <property type="entry name" value="BRCT_TopBP1_rpt2_like"/>
    <property type="match status" value="1"/>
</dbReference>
<keyword evidence="5" id="KW-1185">Reference proteome</keyword>